<evidence type="ECO:0008006" key="11">
    <source>
        <dbReference type="Google" id="ProtNLM"/>
    </source>
</evidence>
<feature type="compositionally biased region" description="Low complexity" evidence="7">
    <location>
        <begin position="453"/>
        <end position="464"/>
    </location>
</feature>
<feature type="compositionally biased region" description="Basic and acidic residues" evidence="7">
    <location>
        <begin position="1006"/>
        <end position="1020"/>
    </location>
</feature>
<dbReference type="GO" id="GO:0006511">
    <property type="term" value="P:ubiquitin-dependent protein catabolic process"/>
    <property type="evidence" value="ECO:0007669"/>
    <property type="project" value="TreeGrafter"/>
</dbReference>
<feature type="compositionally biased region" description="Low complexity" evidence="7">
    <location>
        <begin position="96"/>
        <end position="111"/>
    </location>
</feature>
<feature type="compositionally biased region" description="Basic and acidic residues" evidence="7">
    <location>
        <begin position="963"/>
        <end position="985"/>
    </location>
</feature>
<feature type="region of interest" description="Disordered" evidence="7">
    <location>
        <begin position="538"/>
        <end position="569"/>
    </location>
</feature>
<feature type="compositionally biased region" description="Basic residues" evidence="7">
    <location>
        <begin position="1419"/>
        <end position="1429"/>
    </location>
</feature>
<feature type="compositionally biased region" description="Basic residues" evidence="7">
    <location>
        <begin position="666"/>
        <end position="703"/>
    </location>
</feature>
<dbReference type="PROSITE" id="PS51282">
    <property type="entry name" value="DWNN"/>
    <property type="match status" value="1"/>
</dbReference>
<feature type="compositionally biased region" description="Polar residues" evidence="7">
    <location>
        <begin position="405"/>
        <end position="420"/>
    </location>
</feature>
<feature type="region of interest" description="Disordered" evidence="7">
    <location>
        <begin position="997"/>
        <end position="1022"/>
    </location>
</feature>
<dbReference type="GO" id="GO:0006397">
    <property type="term" value="P:mRNA processing"/>
    <property type="evidence" value="ECO:0007669"/>
    <property type="project" value="InterPro"/>
</dbReference>
<feature type="compositionally biased region" description="Basic and acidic residues" evidence="7">
    <location>
        <begin position="892"/>
        <end position="908"/>
    </location>
</feature>
<feature type="compositionally biased region" description="Basic residues" evidence="7">
    <location>
        <begin position="1161"/>
        <end position="1181"/>
    </location>
</feature>
<evidence type="ECO:0000256" key="7">
    <source>
        <dbReference type="SAM" id="MobiDB-lite"/>
    </source>
</evidence>
<keyword evidence="5" id="KW-0539">Nucleus</keyword>
<feature type="compositionally biased region" description="Basic and acidic residues" evidence="7">
    <location>
        <begin position="1350"/>
        <end position="1367"/>
    </location>
</feature>
<feature type="compositionally biased region" description="Basic and acidic residues" evidence="7">
    <location>
        <begin position="704"/>
        <end position="719"/>
    </location>
</feature>
<feature type="compositionally biased region" description="Basic and acidic residues" evidence="7">
    <location>
        <begin position="776"/>
        <end position="786"/>
    </location>
</feature>
<dbReference type="InterPro" id="IPR013083">
    <property type="entry name" value="Znf_RING/FYVE/PHD"/>
</dbReference>
<evidence type="ECO:0000256" key="5">
    <source>
        <dbReference type="ARBA" id="ARBA00023242"/>
    </source>
</evidence>
<feature type="compositionally biased region" description="Basic residues" evidence="7">
    <location>
        <begin position="746"/>
        <end position="759"/>
    </location>
</feature>
<evidence type="ECO:0000259" key="9">
    <source>
        <dbReference type="PROSITE" id="PS51282"/>
    </source>
</evidence>
<evidence type="ECO:0000256" key="1">
    <source>
        <dbReference type="ARBA" id="ARBA00004123"/>
    </source>
</evidence>
<feature type="compositionally biased region" description="Pro residues" evidence="7">
    <location>
        <begin position="1190"/>
        <end position="1200"/>
    </location>
</feature>
<feature type="region of interest" description="Disordered" evidence="7">
    <location>
        <begin position="583"/>
        <end position="985"/>
    </location>
</feature>
<feature type="compositionally biased region" description="Basic residues" evidence="7">
    <location>
        <begin position="909"/>
        <end position="920"/>
    </location>
</feature>
<dbReference type="Gene3D" id="3.30.40.10">
    <property type="entry name" value="Zinc/RING finger domain, C3HC4 (zinc finger)"/>
    <property type="match status" value="1"/>
</dbReference>
<evidence type="ECO:0000256" key="6">
    <source>
        <dbReference type="PROSITE-ProRule" id="PRU00175"/>
    </source>
</evidence>
<feature type="compositionally biased region" description="Basic and acidic residues" evidence="7">
    <location>
        <begin position="1406"/>
        <end position="1418"/>
    </location>
</feature>
<dbReference type="PROSITE" id="PS50089">
    <property type="entry name" value="ZF_RING_2"/>
    <property type="match status" value="1"/>
</dbReference>
<dbReference type="SUPFAM" id="SSF57850">
    <property type="entry name" value="RING/U-box"/>
    <property type="match status" value="1"/>
</dbReference>
<feature type="compositionally biased region" description="Basic and acidic residues" evidence="7">
    <location>
        <begin position="836"/>
        <end position="864"/>
    </location>
</feature>
<feature type="compositionally biased region" description="Pro residues" evidence="7">
    <location>
        <begin position="622"/>
        <end position="647"/>
    </location>
</feature>
<evidence type="ECO:0000256" key="2">
    <source>
        <dbReference type="ARBA" id="ARBA00022723"/>
    </source>
</evidence>
<dbReference type="PANTHER" id="PTHR15439">
    <property type="entry name" value="RETINOBLASTOMA-BINDING PROTEIN 6"/>
    <property type="match status" value="1"/>
</dbReference>
<dbReference type="InterPro" id="IPR001841">
    <property type="entry name" value="Znf_RING"/>
</dbReference>
<dbReference type="CDD" id="cd16620">
    <property type="entry name" value="vRING-HC-C4C4_RBBP6"/>
    <property type="match status" value="1"/>
</dbReference>
<dbReference type="EMBL" id="HACA01029667">
    <property type="protein sequence ID" value="CDW47028.1"/>
    <property type="molecule type" value="Transcribed_RNA"/>
</dbReference>
<dbReference type="OrthoDB" id="106784at2759"/>
<feature type="compositionally biased region" description="Basic residues" evidence="7">
    <location>
        <begin position="586"/>
        <end position="608"/>
    </location>
</feature>
<dbReference type="Gene3D" id="3.10.20.90">
    <property type="entry name" value="Phosphatidylinositol 3-kinase Catalytic Subunit, Chain A, domain 1"/>
    <property type="match status" value="1"/>
</dbReference>
<keyword evidence="2" id="KW-0479">Metal-binding</keyword>
<dbReference type="InterPro" id="IPR014891">
    <property type="entry name" value="DWNN_domain"/>
</dbReference>
<feature type="region of interest" description="Disordered" evidence="7">
    <location>
        <begin position="88"/>
        <end position="120"/>
    </location>
</feature>
<feature type="domain" description="RING-type" evidence="8">
    <location>
        <begin position="251"/>
        <end position="292"/>
    </location>
</feature>
<feature type="compositionally biased region" description="Low complexity" evidence="7">
    <location>
        <begin position="653"/>
        <end position="665"/>
    </location>
</feature>
<feature type="region of interest" description="Disordered" evidence="7">
    <location>
        <begin position="405"/>
        <end position="506"/>
    </location>
</feature>
<feature type="compositionally biased region" description="Basic and acidic residues" evidence="7">
    <location>
        <begin position="1049"/>
        <end position="1084"/>
    </location>
</feature>
<reference evidence="10" key="1">
    <citation type="submission" date="2014-05" db="EMBL/GenBank/DDBJ databases">
        <authorList>
            <person name="Chronopoulou M."/>
        </authorList>
    </citation>
    <scope>NUCLEOTIDE SEQUENCE</scope>
    <source>
        <tissue evidence="10">Whole organism</tissue>
    </source>
</reference>
<dbReference type="GO" id="GO:0016567">
    <property type="term" value="P:protein ubiquitination"/>
    <property type="evidence" value="ECO:0007669"/>
    <property type="project" value="InterPro"/>
</dbReference>
<protein>
    <recommendedName>
        <fullName evidence="11">E3 ubiquitin-protein ligase RBBP6</fullName>
    </recommendedName>
</protein>
<dbReference type="InterPro" id="IPR033489">
    <property type="entry name" value="RBBP6"/>
</dbReference>
<feature type="compositionally biased region" description="Basic and acidic residues" evidence="7">
    <location>
        <begin position="1288"/>
        <end position="1305"/>
    </location>
</feature>
<feature type="compositionally biased region" description="Polar residues" evidence="7">
    <location>
        <begin position="805"/>
        <end position="828"/>
    </location>
</feature>
<feature type="compositionally biased region" description="Basic and acidic residues" evidence="7">
    <location>
        <begin position="1123"/>
        <end position="1135"/>
    </location>
</feature>
<feature type="compositionally biased region" description="Basic and acidic residues" evidence="7">
    <location>
        <begin position="1210"/>
        <end position="1253"/>
    </location>
</feature>
<feature type="compositionally biased region" description="Polar residues" evidence="7">
    <location>
        <begin position="471"/>
        <end position="484"/>
    </location>
</feature>
<sequence>MSVRYKFKNDLEFNAVPCDGFHISVIDLKRTIIRAKRLGRVTDFDLQITNQQTGEVYSTEDGLIPKNSTLIIVRVPLSAGQKKIWEAEKLPQSNPSSHITSSSDKSFTSSTDGASEEDKISTMMSNSAEMYDRKNWVVYRGKAAFPGKPPPITYRCNRCHQTGHWVQDCALIKAGMGGQELKKTTGIPRSFLKPANIDTPGAKINPQGMYMVNELETQAYRDKKVDKPMWDNDNNVSSASVNMEIPSDLKCPVCHDLLKDAIMLPTCACATCDECARNALIESENNTCPVCNEADNCPDDLIPCRKLRDKVNKFKNTSGYAAKTQTSIPAVTKIMSPKSATPTLPDIVLPNQFDILSKENNSNSIAKVSPSLVTTIKQQQKENTPPVDMGLAAVITAEKVASYNNSPYGNTSEDAATPLTSEPPIPGVVDNDDEHDVFKSKVILRSPDSIVKPSPQSPTRSPSPLQKIVKSPQSPIVQNRSHVSPRSPRGHPPTYSNGLSIPVSLPDTSLPPPGFMGSLPTYLPPPLSRYGVPPHNPTFRGHPHLPHMPMPNRFPGRRDPPPIPGQQNYIEDPLETFNRLMAQKDQKKKYRSRSRSPHYRHSPSRRVSPRGGPPGRYRHPSSPHPPPRGPRTPPLSPRQSSTPPPGDSPHHPAPVGGESPRSSSPRGRHISPRRRTPSPVSPRRRSHSPRRYSRSRSRSRQRSRTPDYQRRYYDEDRYQNSRRSYHSSDPRYRENYPYRDEYSRSRGTRGSRGRIRGRSRGGYYDRRSPPPPPSHHSIERSRRDQRSYSNERTPSLSPEPENHQRYTYNRYPQNAPDNSSRDYGQYQRQPGGYNEEESHRTVSINHHKDDGDYHHRSKSDKYTEPPEMVEEQTVAAPVMVKKKKEKKKKRKKEEAVENQNEVHADESKKKKKKAKKVKTKKTADDETERSKKKSKEADMKEKKPLPPPQPQTTPSEVPIVKGRYVEDVSEETKPPPRNDDDVGLRVKEYNNGVIDKELKAPSSILNHEEESQNNFKKECPQDEMIELVPELSKWEREDLLVADSSTSPQKEERNNDYDKSLSSEKEEYERCNSQDSEDLRDMLKSKKSSTTNNEENDKVKKKKKSKELQQQPQNIEGSESEGVLEKRHHETKVFDKEEESEEIKKKKKKKKKQKEMEKKIEKKLRKEMKKKLKEKLKKKTKNRESTVSPIPSPSPPPPPSKDYNQQVSSRRRDVKSERGDNLKITFDRNNHSESRSPSGERKRRSTSEEEFNRNRVSLMKLSGTDVRDSKSNNNSSRMELQQPSRKLSIKDRLGPIKRSRSPEVRRNHRDGRRKEDSSKERRRFEVEEDRNVRDQKPDSRNSRIHSAASDSRKRSEPRRSREREVSDKKRRRSPSLSKESKRNKDNWSGGGGGNGDYSSSKRSKKKESSSRKDDLEKSRKNRKNSSKLKSRYENECRNSRGYNSDSN</sequence>
<evidence type="ECO:0000259" key="8">
    <source>
        <dbReference type="PROSITE" id="PS50089"/>
    </source>
</evidence>
<evidence type="ECO:0000256" key="3">
    <source>
        <dbReference type="ARBA" id="ARBA00022771"/>
    </source>
</evidence>
<feature type="region of interest" description="Disordered" evidence="7">
    <location>
        <begin position="1039"/>
        <end position="1447"/>
    </location>
</feature>
<dbReference type="GO" id="GO:0005634">
    <property type="term" value="C:nucleus"/>
    <property type="evidence" value="ECO:0007669"/>
    <property type="project" value="UniProtKB-SubCell"/>
</dbReference>
<feature type="compositionally biased region" description="Polar residues" evidence="7">
    <location>
        <begin position="787"/>
        <end position="796"/>
    </location>
</feature>
<proteinExistence type="predicted"/>
<evidence type="ECO:0000256" key="4">
    <source>
        <dbReference type="ARBA" id="ARBA00022833"/>
    </source>
</evidence>
<name>A0A0K2V910_LEPSM</name>
<feature type="compositionally biased region" description="Basic and acidic residues" evidence="7">
    <location>
        <begin position="1312"/>
        <end position="1341"/>
    </location>
</feature>
<dbReference type="GO" id="GO:0008270">
    <property type="term" value="F:zinc ion binding"/>
    <property type="evidence" value="ECO:0007669"/>
    <property type="project" value="UniProtKB-KW"/>
</dbReference>
<keyword evidence="4" id="KW-0862">Zinc</keyword>
<dbReference type="PANTHER" id="PTHR15439:SF0">
    <property type="entry name" value="CELL DIVISION CYCLE AND APOPTOSIS REGULATOR PROTEIN 1-RELATED"/>
    <property type="match status" value="1"/>
</dbReference>
<dbReference type="SMART" id="SM01180">
    <property type="entry name" value="DWNN"/>
    <property type="match status" value="1"/>
</dbReference>
<dbReference type="Gene3D" id="4.10.60.10">
    <property type="entry name" value="Zinc finger, CCHC-type"/>
    <property type="match status" value="1"/>
</dbReference>
<feature type="compositionally biased region" description="Basic residues" evidence="7">
    <location>
        <begin position="880"/>
        <end position="891"/>
    </location>
</feature>
<accession>A0A0K2V910</accession>
<organism evidence="10">
    <name type="scientific">Lepeophtheirus salmonis</name>
    <name type="common">Salmon louse</name>
    <name type="synonym">Caligus salmonis</name>
    <dbReference type="NCBI Taxonomy" id="72036"/>
    <lineage>
        <taxon>Eukaryota</taxon>
        <taxon>Metazoa</taxon>
        <taxon>Ecdysozoa</taxon>
        <taxon>Arthropoda</taxon>
        <taxon>Crustacea</taxon>
        <taxon>Multicrustacea</taxon>
        <taxon>Hexanauplia</taxon>
        <taxon>Copepoda</taxon>
        <taxon>Siphonostomatoida</taxon>
        <taxon>Caligidae</taxon>
        <taxon>Lepeophtheirus</taxon>
    </lineage>
</organism>
<dbReference type="GO" id="GO:0061630">
    <property type="term" value="F:ubiquitin protein ligase activity"/>
    <property type="evidence" value="ECO:0007669"/>
    <property type="project" value="InterPro"/>
</dbReference>
<feature type="domain" description="DWNN" evidence="9">
    <location>
        <begin position="3"/>
        <end position="76"/>
    </location>
</feature>
<comment type="subcellular location">
    <subcellularLocation>
        <location evidence="1">Nucleus</location>
    </subcellularLocation>
</comment>
<feature type="compositionally biased region" description="Basic and acidic residues" evidence="7">
    <location>
        <begin position="726"/>
        <end position="744"/>
    </location>
</feature>
<keyword evidence="3 6" id="KW-0863">Zinc-finger</keyword>
<feature type="compositionally biased region" description="Basic and acidic residues" evidence="7">
    <location>
        <begin position="935"/>
        <end position="944"/>
    </location>
</feature>
<dbReference type="Pfam" id="PF08783">
    <property type="entry name" value="DWNN"/>
    <property type="match status" value="1"/>
</dbReference>
<feature type="compositionally biased region" description="Polar residues" evidence="7">
    <location>
        <begin position="1108"/>
        <end position="1117"/>
    </location>
</feature>
<evidence type="ECO:0000313" key="10">
    <source>
        <dbReference type="EMBL" id="CDW47028.1"/>
    </source>
</evidence>
<feature type="compositionally biased region" description="Polar residues" evidence="7">
    <location>
        <begin position="1271"/>
        <end position="1285"/>
    </location>
</feature>